<dbReference type="PANTHER" id="PTHR30109">
    <property type="entry name" value="HYDROXYLAMINE REDUCTASE"/>
    <property type="match status" value="1"/>
</dbReference>
<evidence type="ECO:0000256" key="9">
    <source>
        <dbReference type="PIRNR" id="PIRNR005023"/>
    </source>
</evidence>
<dbReference type="RefSeq" id="WP_369084418.1">
    <property type="nucleotide sequence ID" value="NZ_JBFSHR010000016.1"/>
</dbReference>
<keyword evidence="4 9" id="KW-0479">Metal-binding</keyword>
<dbReference type="InterPro" id="IPR004137">
    <property type="entry name" value="HCP/CODH"/>
</dbReference>
<protein>
    <recommendedName>
        <fullName evidence="9">Carbon monoxide dehydrogenase</fullName>
        <ecNumber evidence="9">1.2.7.4</ecNumber>
    </recommendedName>
</protein>
<keyword evidence="11" id="KW-1185">Reference proteome</keyword>
<dbReference type="EC" id="1.2.7.4" evidence="9"/>
<dbReference type="NCBIfam" id="TIGR01702">
    <property type="entry name" value="CO_DH_cata"/>
    <property type="match status" value="1"/>
</dbReference>
<dbReference type="EMBL" id="JBFSHR010000016">
    <property type="protein sequence ID" value="MEX6429427.1"/>
    <property type="molecule type" value="Genomic_DNA"/>
</dbReference>
<evidence type="ECO:0000256" key="7">
    <source>
        <dbReference type="ARBA" id="ARBA00023014"/>
    </source>
</evidence>
<evidence type="ECO:0000256" key="6">
    <source>
        <dbReference type="ARBA" id="ARBA00023004"/>
    </source>
</evidence>
<comment type="cofactor">
    <cofactor evidence="1">
        <name>[4Fe-4S] cluster</name>
        <dbReference type="ChEBI" id="CHEBI:49883"/>
    </cofactor>
</comment>
<dbReference type="InterPro" id="IPR011254">
    <property type="entry name" value="Prismane-like_sf"/>
</dbReference>
<sequence length="638" mass="68016">MSAVNVPVVESALLQIADKRQIKTGRERLAEMSPQCGFGELGTCCRTCYMGPCRIDPFGDGPKTGVCGITPDAMVARNLLRETVGGAASHVGHARHVLLTLRDALDKKVPYEIKGESKVLALAKVFDVPTEGRDVVAICRDLVDIALEDFGRQDELPNNWLSKRAPKIEQQLWKDLGLMYSNPHNEIETAMHASSMGNDADPMSLMMRVLKMSLIDGWTGLALAVDLQDILFGIPEIGETEAAVGVLEANSVNVATHGHNPVLSEKILYWAERMNEEAIAAGAERINVVGVCCTGNELSMRHGVKLAAHNSQSELILVTGAVDAMVVDIQCIWPQLAQVAKCFDTAFITTDPMVRIPDARHIPFEPQHADESAREIVGAAIEAFRRRRGKPVDIPQLKSKAIVGLSLEAIVGILSKVDPVDPLGPVIDNVANGNIFGFAGIVGCSSIRFRDGAMTEEMVKHLLAQNVLVVTTGCTAHILGQAGFLTGEATNLYCGEGLKAVLSALGEAAGLDGPLPPVWHMGACVDNSRVVDLLVGVAARLGVKVGQLPAVGSAPELVQEKAISIGGSFLAMGVSCHIAPAPRILGSPMVTQLLTSDLSDVTGAVVRVEVQAERAAQWMVEHIAKKRDALGLITTGVR</sequence>
<gene>
    <name evidence="10" type="primary">cooS</name>
    <name evidence="10" type="ORF">AB6A68_06180</name>
</gene>
<keyword evidence="5 9" id="KW-0560">Oxidoreductase</keyword>
<dbReference type="Gene3D" id="1.20.1270.30">
    <property type="match status" value="1"/>
</dbReference>
<keyword evidence="6 9" id="KW-0408">Iron</keyword>
<dbReference type="Proteomes" id="UP001560267">
    <property type="component" value="Unassembled WGS sequence"/>
</dbReference>
<evidence type="ECO:0000256" key="2">
    <source>
        <dbReference type="ARBA" id="ARBA00022485"/>
    </source>
</evidence>
<dbReference type="Gene3D" id="3.40.50.2030">
    <property type="match status" value="2"/>
</dbReference>
<keyword evidence="3" id="KW-0533">Nickel</keyword>
<accession>A0ABV3Y1I0</accession>
<evidence type="ECO:0000256" key="8">
    <source>
        <dbReference type="ARBA" id="ARBA00048733"/>
    </source>
</evidence>
<dbReference type="CDD" id="cd01915">
    <property type="entry name" value="CODH"/>
    <property type="match status" value="1"/>
</dbReference>
<keyword evidence="7 9" id="KW-0411">Iron-sulfur</keyword>
<proteinExistence type="predicted"/>
<keyword evidence="2 9" id="KW-0004">4Fe-4S</keyword>
<dbReference type="PANTHER" id="PTHR30109:SF4">
    <property type="entry name" value="CARBON MONOXIDE DEHYDROGENASE"/>
    <property type="match status" value="1"/>
</dbReference>
<organism evidence="10 11">
    <name type="scientific">Ferrimicrobium acidiphilum</name>
    <dbReference type="NCBI Taxonomy" id="121039"/>
    <lineage>
        <taxon>Bacteria</taxon>
        <taxon>Bacillati</taxon>
        <taxon>Actinomycetota</taxon>
        <taxon>Acidimicrobiia</taxon>
        <taxon>Acidimicrobiales</taxon>
        <taxon>Acidimicrobiaceae</taxon>
        <taxon>Ferrimicrobium</taxon>
    </lineage>
</organism>
<comment type="caution">
    <text evidence="10">The sequence shown here is derived from an EMBL/GenBank/DDBJ whole genome shotgun (WGS) entry which is preliminary data.</text>
</comment>
<evidence type="ECO:0000256" key="5">
    <source>
        <dbReference type="ARBA" id="ARBA00023002"/>
    </source>
</evidence>
<evidence type="ECO:0000256" key="4">
    <source>
        <dbReference type="ARBA" id="ARBA00022723"/>
    </source>
</evidence>
<dbReference type="InterPro" id="IPR016099">
    <property type="entry name" value="Prismane-like_a/b-sand"/>
</dbReference>
<dbReference type="PIRSF" id="PIRSF005023">
    <property type="entry name" value="CODH"/>
    <property type="match status" value="1"/>
</dbReference>
<dbReference type="Pfam" id="PF03063">
    <property type="entry name" value="Prismane"/>
    <property type="match status" value="1"/>
</dbReference>
<comment type="catalytic activity">
    <reaction evidence="8 9">
        <text>CO + 2 oxidized [2Fe-2S]-[ferredoxin] + H2O = 2 reduced [2Fe-2S]-[ferredoxin] + CO2 + 2 H(+)</text>
        <dbReference type="Rhea" id="RHEA:21040"/>
        <dbReference type="Rhea" id="RHEA-COMP:10000"/>
        <dbReference type="Rhea" id="RHEA-COMP:10001"/>
        <dbReference type="ChEBI" id="CHEBI:15377"/>
        <dbReference type="ChEBI" id="CHEBI:15378"/>
        <dbReference type="ChEBI" id="CHEBI:16526"/>
        <dbReference type="ChEBI" id="CHEBI:17245"/>
        <dbReference type="ChEBI" id="CHEBI:33737"/>
        <dbReference type="ChEBI" id="CHEBI:33738"/>
        <dbReference type="EC" id="1.2.7.4"/>
    </reaction>
</comment>
<dbReference type="InterPro" id="IPR010047">
    <property type="entry name" value="CODH"/>
</dbReference>
<evidence type="ECO:0000313" key="11">
    <source>
        <dbReference type="Proteomes" id="UP001560267"/>
    </source>
</evidence>
<dbReference type="GO" id="GO:0043885">
    <property type="term" value="F:anaerobic carbon-monoxide dehydrogenase activity"/>
    <property type="evidence" value="ECO:0007669"/>
    <property type="project" value="UniProtKB-EC"/>
</dbReference>
<name>A0ABV3Y1I0_9ACTN</name>
<evidence type="ECO:0000256" key="3">
    <source>
        <dbReference type="ARBA" id="ARBA00022596"/>
    </source>
</evidence>
<evidence type="ECO:0000256" key="1">
    <source>
        <dbReference type="ARBA" id="ARBA00001966"/>
    </source>
</evidence>
<dbReference type="InterPro" id="IPR016101">
    <property type="entry name" value="CO_DH_a-bundle"/>
</dbReference>
<evidence type="ECO:0000313" key="10">
    <source>
        <dbReference type="EMBL" id="MEX6429427.1"/>
    </source>
</evidence>
<reference evidence="10 11" key="1">
    <citation type="submission" date="2024-07" db="EMBL/GenBank/DDBJ databases">
        <title>Draft Genome Sequence of Ferrimicrobium acidiphilum Strain YE2023, Isolated from a Pulp of Bioleach Reactor.</title>
        <authorList>
            <person name="Elkina Y.A."/>
            <person name="Bulaeva A.G."/>
            <person name="Beletsky A.V."/>
            <person name="Mardanov A.V."/>
        </authorList>
    </citation>
    <scope>NUCLEOTIDE SEQUENCE [LARGE SCALE GENOMIC DNA]</scope>
    <source>
        <strain evidence="10 11">YE2023</strain>
    </source>
</reference>
<dbReference type="SUPFAM" id="SSF56821">
    <property type="entry name" value="Prismane protein-like"/>
    <property type="match status" value="1"/>
</dbReference>